<dbReference type="GO" id="GO:0042602">
    <property type="term" value="F:riboflavin reductase (NADPH) activity"/>
    <property type="evidence" value="ECO:0007669"/>
    <property type="project" value="TreeGrafter"/>
</dbReference>
<dbReference type="Proteomes" id="UP000809337">
    <property type="component" value="Unassembled WGS sequence"/>
</dbReference>
<dbReference type="Pfam" id="PF01613">
    <property type="entry name" value="Flavin_Reduct"/>
    <property type="match status" value="1"/>
</dbReference>
<dbReference type="EMBL" id="JAFBWN010000035">
    <property type="protein sequence ID" value="MBM2357386.1"/>
    <property type="molecule type" value="Genomic_DNA"/>
</dbReference>
<dbReference type="InterPro" id="IPR050268">
    <property type="entry name" value="NADH-dep_flavin_reductase"/>
</dbReference>
<dbReference type="RefSeq" id="WP_224557635.1">
    <property type="nucleotide sequence ID" value="NZ_CP086806.1"/>
</dbReference>
<dbReference type="SUPFAM" id="SSF50475">
    <property type="entry name" value="FMN-binding split barrel"/>
    <property type="match status" value="1"/>
</dbReference>
<feature type="domain" description="Flavin reductase like" evidence="2">
    <location>
        <begin position="18"/>
        <end position="163"/>
    </location>
</feature>
<dbReference type="Gene3D" id="2.30.110.10">
    <property type="entry name" value="Electron Transport, Fmn-binding Protein, Chain A"/>
    <property type="match status" value="1"/>
</dbReference>
<reference evidence="3" key="1">
    <citation type="submission" date="2021-01" db="EMBL/GenBank/DDBJ databases">
        <title>Diatom-associated Roseobacters Show Island Model of Population Structure.</title>
        <authorList>
            <person name="Qu L."/>
            <person name="Feng X."/>
            <person name="Chen Y."/>
            <person name="Li L."/>
            <person name="Wang X."/>
            <person name="Hu Z."/>
            <person name="Wang H."/>
            <person name="Luo H."/>
        </authorList>
    </citation>
    <scope>NUCLEOTIDE SEQUENCE</scope>
    <source>
        <strain evidence="3">SM26-45</strain>
    </source>
</reference>
<evidence type="ECO:0000259" key="2">
    <source>
        <dbReference type="SMART" id="SM00903"/>
    </source>
</evidence>
<name>A0A9Q2N471_9RHOB</name>
<dbReference type="GO" id="GO:0006208">
    <property type="term" value="P:pyrimidine nucleobase catabolic process"/>
    <property type="evidence" value="ECO:0007669"/>
    <property type="project" value="TreeGrafter"/>
</dbReference>
<accession>A0A9Q2N471</accession>
<dbReference type="AlphaFoldDB" id="A0A9Q2N471"/>
<dbReference type="InterPro" id="IPR012349">
    <property type="entry name" value="Split_barrel_FMN-bd"/>
</dbReference>
<dbReference type="SMART" id="SM00903">
    <property type="entry name" value="Flavin_Reduct"/>
    <property type="match status" value="1"/>
</dbReference>
<evidence type="ECO:0000313" key="3">
    <source>
        <dbReference type="EMBL" id="MBM2357386.1"/>
    </source>
</evidence>
<proteinExistence type="predicted"/>
<dbReference type="PANTHER" id="PTHR30466:SF1">
    <property type="entry name" value="FMN REDUCTASE (NADH) RUTF"/>
    <property type="match status" value="1"/>
</dbReference>
<dbReference type="GO" id="GO:0010181">
    <property type="term" value="F:FMN binding"/>
    <property type="evidence" value="ECO:0007669"/>
    <property type="project" value="InterPro"/>
</dbReference>
<organism evidence="3 4">
    <name type="scientific">Pseudosulfitobacter pseudonitzschiae</name>
    <dbReference type="NCBI Taxonomy" id="1402135"/>
    <lineage>
        <taxon>Bacteria</taxon>
        <taxon>Pseudomonadati</taxon>
        <taxon>Pseudomonadota</taxon>
        <taxon>Alphaproteobacteria</taxon>
        <taxon>Rhodobacterales</taxon>
        <taxon>Roseobacteraceae</taxon>
        <taxon>Pseudosulfitobacter</taxon>
    </lineage>
</organism>
<dbReference type="InterPro" id="IPR002563">
    <property type="entry name" value="Flavin_Rdtase-like_dom"/>
</dbReference>
<evidence type="ECO:0000256" key="1">
    <source>
        <dbReference type="ARBA" id="ARBA00023002"/>
    </source>
</evidence>
<dbReference type="PANTHER" id="PTHR30466">
    <property type="entry name" value="FLAVIN REDUCTASE"/>
    <property type="match status" value="1"/>
</dbReference>
<evidence type="ECO:0000313" key="4">
    <source>
        <dbReference type="Proteomes" id="UP000809337"/>
    </source>
</evidence>
<sequence>MMKDQPTVDTGDAYRQGMRRLAAGVSLITTQDRGQRHGMVATAVTSVTAEPPTLLVCVNREASIHAPLLAAGRFGVNVLSEEHSALPPIFGNSGQRARRFDHGDWYDLLGIPVLRGAEVTFICEAEEHSSVGSHAVILGRVVDVLELRTELRPLIWHEGEIRKLAKEAGLWIK</sequence>
<comment type="caution">
    <text evidence="3">The sequence shown here is derived from an EMBL/GenBank/DDBJ whole genome shotgun (WGS) entry which is preliminary data.</text>
</comment>
<gene>
    <name evidence="3" type="ORF">JQX14_22810</name>
</gene>
<keyword evidence="1" id="KW-0560">Oxidoreductase</keyword>
<protein>
    <submittedName>
        <fullName evidence="3">Flavin reductase family protein</fullName>
    </submittedName>
</protein>